<dbReference type="KEGG" id="nnu:104591766"/>
<evidence type="ECO:0000256" key="1">
    <source>
        <dbReference type="SAM" id="MobiDB-lite"/>
    </source>
</evidence>
<dbReference type="AlphaFoldDB" id="A0A1U7ZCW0"/>
<keyword evidence="2" id="KW-1185">Reference proteome</keyword>
<feature type="compositionally biased region" description="Polar residues" evidence="1">
    <location>
        <begin position="54"/>
        <end position="63"/>
    </location>
</feature>
<dbReference type="GO" id="GO:2000012">
    <property type="term" value="P:regulation of auxin polar transport"/>
    <property type="evidence" value="ECO:0007669"/>
    <property type="project" value="InterPro"/>
</dbReference>
<dbReference type="OMA" id="CDKYQKN"/>
<dbReference type="OrthoDB" id="780166at2759"/>
<evidence type="ECO:0000313" key="3">
    <source>
        <dbReference type="RefSeq" id="XP_010249078.1"/>
    </source>
</evidence>
<dbReference type="RefSeq" id="XP_010249078.1">
    <property type="nucleotide sequence ID" value="XM_010250776.1"/>
</dbReference>
<feature type="region of interest" description="Disordered" evidence="1">
    <location>
        <begin position="37"/>
        <end position="76"/>
    </location>
</feature>
<dbReference type="eggNOG" id="ENOG502QRWV">
    <property type="taxonomic scope" value="Eukaryota"/>
</dbReference>
<proteinExistence type="predicted"/>
<dbReference type="InterPro" id="IPR038928">
    <property type="entry name" value="LAZY1"/>
</dbReference>
<dbReference type="GeneID" id="104591766"/>
<evidence type="ECO:0000313" key="2">
    <source>
        <dbReference type="Proteomes" id="UP000189703"/>
    </source>
</evidence>
<dbReference type="GO" id="GO:0009630">
    <property type="term" value="P:gravitropism"/>
    <property type="evidence" value="ECO:0007669"/>
    <property type="project" value="InterPro"/>
</dbReference>
<dbReference type="PANTHER" id="PTHR34959:SF3">
    <property type="entry name" value="PROTEIN LAZY 1"/>
    <property type="match status" value="1"/>
</dbReference>
<feature type="region of interest" description="Disordered" evidence="1">
    <location>
        <begin position="358"/>
        <end position="379"/>
    </location>
</feature>
<name>A0A1U7ZCW0_NELNU</name>
<accession>A0A1U7ZCW0</accession>
<organism evidence="2 3">
    <name type="scientific">Nelumbo nucifera</name>
    <name type="common">Sacred lotus</name>
    <dbReference type="NCBI Taxonomy" id="4432"/>
    <lineage>
        <taxon>Eukaryota</taxon>
        <taxon>Viridiplantae</taxon>
        <taxon>Streptophyta</taxon>
        <taxon>Embryophyta</taxon>
        <taxon>Tracheophyta</taxon>
        <taxon>Spermatophyta</taxon>
        <taxon>Magnoliopsida</taxon>
        <taxon>Proteales</taxon>
        <taxon>Nelumbonaceae</taxon>
        <taxon>Nelumbo</taxon>
    </lineage>
</organism>
<dbReference type="FunCoup" id="A0A1U7ZCW0">
    <property type="interactions" value="59"/>
</dbReference>
<feature type="region of interest" description="Disordered" evidence="1">
    <location>
        <begin position="297"/>
        <end position="328"/>
    </location>
</feature>
<reference evidence="3" key="1">
    <citation type="submission" date="2025-08" db="UniProtKB">
        <authorList>
            <consortium name="RefSeq"/>
        </authorList>
    </citation>
    <scope>IDENTIFICATION</scope>
</reference>
<dbReference type="Proteomes" id="UP000189703">
    <property type="component" value="Unplaced"/>
</dbReference>
<dbReference type="InParanoid" id="A0A1U7ZCW0"/>
<protein>
    <submittedName>
        <fullName evidence="3">Protein LAZY 1-like isoform X1</fullName>
    </submittedName>
</protein>
<feature type="compositionally biased region" description="Basic and acidic residues" evidence="1">
    <location>
        <begin position="313"/>
        <end position="327"/>
    </location>
</feature>
<dbReference type="PANTHER" id="PTHR34959">
    <property type="entry name" value="PROTEIN LAZY 1"/>
    <property type="match status" value="1"/>
</dbReference>
<gene>
    <name evidence="3" type="primary">LOC104591766</name>
</gene>
<sequence>MKLLDWMHRKFRQYNNEPSKDFIIGRSCYCLSGQPSSPDDEPQYYYHTKPGYNGSRSSSNQMSQKERIRRKSFAGSETTVVDEDLEAAAAAERFDGLLTIGTFGSDPVLADPTTSVFTFSVENITEKETEVTESDLKLINEELEKVLVTEVKEDGCNLSSGRSSHVSTKTTENNGNSTMAICPLQEYLFGSPIKIPETTMVAKKQHRMSLSELFHRSKTTGNSASDAKCERKAKRAEKEAIAEKCGSTSSHHLMTKILKRRTSNTCSRNPATAVAAASDPVSAEKKTHKILQMFHRRVHPESSTTSKKPGKLYKNEMKSDIPDDKGGSYDYNNGDQMPLEEDIMIFPQSAISKEGFLRHCESPSNPPPQLPLGGRDSNGNREYWIKTDADYLVLEL</sequence>